<dbReference type="HOGENOM" id="CLU_1649301_0_0_11"/>
<feature type="chain" id="PRO_5039141795" description="Secreted protein" evidence="1">
    <location>
        <begin position="25"/>
        <end position="153"/>
    </location>
</feature>
<dbReference type="KEGG" id="chm:B842_12565"/>
<keyword evidence="3" id="KW-1185">Reference proteome</keyword>
<dbReference type="RefSeq" id="WP_040087084.1">
    <property type="nucleotide sequence ID" value="NZ_BCSU01000010.1"/>
</dbReference>
<organism evidence="2 3">
    <name type="scientific">Corynebacterium humireducens NBRC 106098 = DSM 45392</name>
    <dbReference type="NCBI Taxonomy" id="1223515"/>
    <lineage>
        <taxon>Bacteria</taxon>
        <taxon>Bacillati</taxon>
        <taxon>Actinomycetota</taxon>
        <taxon>Actinomycetes</taxon>
        <taxon>Mycobacteriales</taxon>
        <taxon>Corynebacteriaceae</taxon>
        <taxon>Corynebacterium</taxon>
    </lineage>
</organism>
<keyword evidence="1" id="KW-0732">Signal</keyword>
<protein>
    <recommendedName>
        <fullName evidence="4">Secreted protein</fullName>
    </recommendedName>
</protein>
<evidence type="ECO:0000256" key="1">
    <source>
        <dbReference type="SAM" id="SignalP"/>
    </source>
</evidence>
<evidence type="ECO:0008006" key="4">
    <source>
        <dbReference type="Google" id="ProtNLM"/>
    </source>
</evidence>
<dbReference type="EMBL" id="CP005286">
    <property type="protein sequence ID" value="AJE34358.1"/>
    <property type="molecule type" value="Genomic_DNA"/>
</dbReference>
<feature type="signal peptide" evidence="1">
    <location>
        <begin position="1"/>
        <end position="24"/>
    </location>
</feature>
<dbReference type="Proteomes" id="UP000031524">
    <property type="component" value="Chromosome"/>
</dbReference>
<dbReference type="OrthoDB" id="4426508at2"/>
<sequence length="153" mass="16216">MNARARVTPLLFVPLLLTVSACGADDDPATPTATVSVTAPVTESVTVEVTTTTNVAPVPASTTALATAPDCGADAFRGDFSEPVVMYCDGEWARAGQAFTDHLIVYHAVEGRWEHYEPHGRSPVTEYPCFDESTLIADGVPAELRGTMSVCQD</sequence>
<evidence type="ECO:0000313" key="2">
    <source>
        <dbReference type="EMBL" id="AJE34358.1"/>
    </source>
</evidence>
<gene>
    <name evidence="2" type="ORF">B842_12565</name>
</gene>
<dbReference type="STRING" id="1223515.B842_12565"/>
<evidence type="ECO:0000313" key="3">
    <source>
        <dbReference type="Proteomes" id="UP000031524"/>
    </source>
</evidence>
<accession>A0A0B5DDR8</accession>
<dbReference type="AlphaFoldDB" id="A0A0B5DDR8"/>
<dbReference type="PROSITE" id="PS51257">
    <property type="entry name" value="PROKAR_LIPOPROTEIN"/>
    <property type="match status" value="1"/>
</dbReference>
<reference evidence="2 3" key="1">
    <citation type="submission" date="2013-04" db="EMBL/GenBank/DDBJ databases">
        <title>Complete genome sequence of Corynebacterium humireducens DSM 45392(T), isolated from a wastewater-fed microbial fuel cell.</title>
        <authorList>
            <person name="Ruckert C."/>
            <person name="Albersmeier A."/>
            <person name="Kalinowski J."/>
        </authorList>
    </citation>
    <scope>NUCLEOTIDE SEQUENCE [LARGE SCALE GENOMIC DNA]</scope>
    <source>
        <strain evidence="3">MFC-5</strain>
    </source>
</reference>
<proteinExistence type="predicted"/>
<name>A0A0B5DDR8_9CORY</name>